<dbReference type="Proteomes" id="UP001652642">
    <property type="component" value="Chromosome 2"/>
</dbReference>
<protein>
    <submittedName>
        <fullName evidence="8">C-type lectin domain family 2 member B-like isoform X2</fullName>
    </submittedName>
</protein>
<evidence type="ECO:0000256" key="5">
    <source>
        <dbReference type="SAM" id="Phobius"/>
    </source>
</evidence>
<proteinExistence type="predicted"/>
<dbReference type="GeneID" id="110090485"/>
<reference evidence="8" key="2">
    <citation type="submission" date="2025-08" db="UniProtKB">
        <authorList>
            <consortium name="RefSeq"/>
        </authorList>
    </citation>
    <scope>IDENTIFICATION</scope>
</reference>
<keyword evidence="4" id="KW-0430">Lectin</keyword>
<evidence type="ECO:0000256" key="1">
    <source>
        <dbReference type="ARBA" id="ARBA00004401"/>
    </source>
</evidence>
<dbReference type="InterPro" id="IPR033992">
    <property type="entry name" value="NKR-like_CTLD"/>
</dbReference>
<feature type="transmembrane region" description="Helical" evidence="5">
    <location>
        <begin position="52"/>
        <end position="75"/>
    </location>
</feature>
<reference evidence="7" key="1">
    <citation type="submission" date="2025-05" db="UniProtKB">
        <authorList>
            <consortium name="RefSeq"/>
        </authorList>
    </citation>
    <scope>NUCLEOTIDE SEQUENCE [LARGE SCALE GENOMIC DNA]</scope>
</reference>
<dbReference type="PANTHER" id="PTHR45710">
    <property type="entry name" value="C-TYPE LECTIN DOMAIN-CONTAINING PROTEIN 180"/>
    <property type="match status" value="1"/>
</dbReference>
<evidence type="ECO:0000313" key="7">
    <source>
        <dbReference type="Proteomes" id="UP001652642"/>
    </source>
</evidence>
<dbReference type="SUPFAM" id="SSF56436">
    <property type="entry name" value="C-type lectin-like"/>
    <property type="match status" value="1"/>
</dbReference>
<dbReference type="InterPro" id="IPR016187">
    <property type="entry name" value="CTDL_fold"/>
</dbReference>
<dbReference type="PANTHER" id="PTHR45710:SF35">
    <property type="entry name" value="C-TYPE LECTIN DOMAIN FAMILY 2 MEMBER D"/>
    <property type="match status" value="1"/>
</dbReference>
<name>A0ABM5FIL1_9SAUR</name>
<dbReference type="SMART" id="SM00034">
    <property type="entry name" value="CLECT"/>
    <property type="match status" value="1"/>
</dbReference>
<dbReference type="PROSITE" id="PS50041">
    <property type="entry name" value="C_TYPE_LECTIN_2"/>
    <property type="match status" value="1"/>
</dbReference>
<organism evidence="7 8">
    <name type="scientific">Pogona vitticeps</name>
    <name type="common">central bearded dragon</name>
    <dbReference type="NCBI Taxonomy" id="103695"/>
    <lineage>
        <taxon>Eukaryota</taxon>
        <taxon>Metazoa</taxon>
        <taxon>Chordata</taxon>
        <taxon>Craniata</taxon>
        <taxon>Vertebrata</taxon>
        <taxon>Euteleostomi</taxon>
        <taxon>Lepidosauria</taxon>
        <taxon>Squamata</taxon>
        <taxon>Bifurcata</taxon>
        <taxon>Unidentata</taxon>
        <taxon>Episquamata</taxon>
        <taxon>Toxicofera</taxon>
        <taxon>Iguania</taxon>
        <taxon>Acrodonta</taxon>
        <taxon>Agamidae</taxon>
        <taxon>Amphibolurinae</taxon>
        <taxon>Pogona</taxon>
    </lineage>
</organism>
<dbReference type="Pfam" id="PF00059">
    <property type="entry name" value="Lectin_C"/>
    <property type="match status" value="1"/>
</dbReference>
<dbReference type="InterPro" id="IPR016186">
    <property type="entry name" value="C-type_lectin-like/link_sf"/>
</dbReference>
<keyword evidence="5" id="KW-0812">Transmembrane</keyword>
<keyword evidence="5" id="KW-1133">Transmembrane helix</keyword>
<dbReference type="CDD" id="cd03593">
    <property type="entry name" value="CLECT_NK_receptors_like"/>
    <property type="match status" value="1"/>
</dbReference>
<keyword evidence="7" id="KW-1185">Reference proteome</keyword>
<evidence type="ECO:0000256" key="4">
    <source>
        <dbReference type="ARBA" id="ARBA00022734"/>
    </source>
</evidence>
<comment type="subcellular location">
    <subcellularLocation>
        <location evidence="1">Cell membrane</location>
        <topology evidence="1">Single-pass type II membrane protein</topology>
    </subcellularLocation>
    <subcellularLocation>
        <location evidence="2">Secreted</location>
    </subcellularLocation>
</comment>
<dbReference type="Gene3D" id="3.10.100.10">
    <property type="entry name" value="Mannose-Binding Protein A, subunit A"/>
    <property type="match status" value="1"/>
</dbReference>
<gene>
    <name evidence="8" type="primary">LOC110090485</name>
</gene>
<evidence type="ECO:0000313" key="8">
    <source>
        <dbReference type="RefSeq" id="XP_072845229.1"/>
    </source>
</evidence>
<keyword evidence="5" id="KW-0472">Membrane</keyword>
<evidence type="ECO:0000256" key="3">
    <source>
        <dbReference type="ARBA" id="ARBA00022525"/>
    </source>
</evidence>
<dbReference type="InterPro" id="IPR001304">
    <property type="entry name" value="C-type_lectin-like"/>
</dbReference>
<dbReference type="InterPro" id="IPR050828">
    <property type="entry name" value="C-type_lectin/matrix_domain"/>
</dbReference>
<evidence type="ECO:0000259" key="6">
    <source>
        <dbReference type="PROSITE" id="PS50041"/>
    </source>
</evidence>
<keyword evidence="3" id="KW-0964">Secreted</keyword>
<feature type="domain" description="C-type lectin" evidence="6">
    <location>
        <begin position="100"/>
        <end position="204"/>
    </location>
</feature>
<accession>A0ABM5FIL1</accession>
<evidence type="ECO:0000256" key="2">
    <source>
        <dbReference type="ARBA" id="ARBA00004613"/>
    </source>
</evidence>
<sequence>MGFGEKDVMDLKGTEKKEESFPLDSHAVENGAVTENTAGSKAKAGATWIHPAYVLGSCILNILLIIVIIVLLALWKRRQPPSPANPVVLVLSCPDGWVGYRRRCYYFADEEKDWESSKNNCSVFNASLAVVDSQEEMDFLARYKTSDDHWIGLQRDSEGQPWRWTNGTPFNNWFQVRGGAECAYISENAFASSSCTRTERWICSRQIEK</sequence>
<dbReference type="RefSeq" id="XP_072845229.1">
    <property type="nucleotide sequence ID" value="XM_072989128.1"/>
</dbReference>